<name>A0A2S5B9A3_9BASI</name>
<protein>
    <recommendedName>
        <fullName evidence="3">BTB domain-containing protein</fullName>
    </recommendedName>
</protein>
<sequence>MSVSSVTLTEASASIAYSFKLVWEFAANLSCLSLDRDAFERKLKQNPMQGRYRLDFKDDELSGELRRLCCLQSDLSAGDLGERVTVDLRLEWVSNGEEVTLAAKSFGPDIQPRKRTTPGGGAYDGWALDVDLAAIGAGHPSFHAVVDTVQSYRFTAKIAQKPPRSQNETEIGDFETATRLAGINLDPLPSDICFMFPKPGVDRPLELWTSSALLSTESPYFQDMLTSECQ</sequence>
<keyword evidence="2" id="KW-1185">Reference proteome</keyword>
<dbReference type="Proteomes" id="UP000237144">
    <property type="component" value="Unassembled WGS sequence"/>
</dbReference>
<comment type="caution">
    <text evidence="1">The sequence shown here is derived from an EMBL/GenBank/DDBJ whole genome shotgun (WGS) entry which is preliminary data.</text>
</comment>
<proteinExistence type="predicted"/>
<evidence type="ECO:0000313" key="2">
    <source>
        <dbReference type="Proteomes" id="UP000237144"/>
    </source>
</evidence>
<evidence type="ECO:0000313" key="1">
    <source>
        <dbReference type="EMBL" id="POY73355.1"/>
    </source>
</evidence>
<gene>
    <name evidence="1" type="ORF">BMF94_3690</name>
</gene>
<dbReference type="EMBL" id="PJQD01000038">
    <property type="protein sequence ID" value="POY73355.1"/>
    <property type="molecule type" value="Genomic_DNA"/>
</dbReference>
<reference evidence="1 2" key="1">
    <citation type="journal article" date="2018" name="Front. Microbiol.">
        <title>Prospects for Fungal Bioremediation of Acidic Radioactive Waste Sites: Characterization and Genome Sequence of Rhodotorula taiwanensis MD1149.</title>
        <authorList>
            <person name="Tkavc R."/>
            <person name="Matrosova V.Y."/>
            <person name="Grichenko O.E."/>
            <person name="Gostincar C."/>
            <person name="Volpe R.P."/>
            <person name="Klimenkova P."/>
            <person name="Gaidamakova E.K."/>
            <person name="Zhou C.E."/>
            <person name="Stewart B.J."/>
            <person name="Lyman M.G."/>
            <person name="Malfatti S.A."/>
            <person name="Rubinfeld B."/>
            <person name="Courtot M."/>
            <person name="Singh J."/>
            <person name="Dalgard C.L."/>
            <person name="Hamilton T."/>
            <person name="Frey K.G."/>
            <person name="Gunde-Cimerman N."/>
            <person name="Dugan L."/>
            <person name="Daly M.J."/>
        </authorList>
    </citation>
    <scope>NUCLEOTIDE SEQUENCE [LARGE SCALE GENOMIC DNA]</scope>
    <source>
        <strain evidence="1 2">MD1149</strain>
    </source>
</reference>
<evidence type="ECO:0008006" key="3">
    <source>
        <dbReference type="Google" id="ProtNLM"/>
    </source>
</evidence>
<organism evidence="1 2">
    <name type="scientific">Rhodotorula taiwanensis</name>
    <dbReference type="NCBI Taxonomy" id="741276"/>
    <lineage>
        <taxon>Eukaryota</taxon>
        <taxon>Fungi</taxon>
        <taxon>Dikarya</taxon>
        <taxon>Basidiomycota</taxon>
        <taxon>Pucciniomycotina</taxon>
        <taxon>Microbotryomycetes</taxon>
        <taxon>Sporidiobolales</taxon>
        <taxon>Sporidiobolaceae</taxon>
        <taxon>Rhodotorula</taxon>
    </lineage>
</organism>
<dbReference type="AlphaFoldDB" id="A0A2S5B9A3"/>
<accession>A0A2S5B9A3</accession>